<sequence length="117" mass="13821">MQNKSNQYELNLILKDFQKGFIKESVIRIKNYIAKFPNDLIAKYNYAVVLEKINETKEASKLYKTILKKTPNHWQSLINLYLLYFNDSNYLEALPLVTKVIELKPNYQPALRDQAHV</sequence>
<dbReference type="PROSITE" id="PS50005">
    <property type="entry name" value="TPR"/>
    <property type="match status" value="1"/>
</dbReference>
<protein>
    <submittedName>
        <fullName evidence="1">Uncharacterized protein</fullName>
    </submittedName>
</protein>
<dbReference type="AlphaFoldDB" id="A0A382SW01"/>
<reference evidence="1" key="1">
    <citation type="submission" date="2018-05" db="EMBL/GenBank/DDBJ databases">
        <authorList>
            <person name="Lanie J.A."/>
            <person name="Ng W.-L."/>
            <person name="Kazmierczak K.M."/>
            <person name="Andrzejewski T.M."/>
            <person name="Davidsen T.M."/>
            <person name="Wayne K.J."/>
            <person name="Tettelin H."/>
            <person name="Glass J.I."/>
            <person name="Rusch D."/>
            <person name="Podicherti R."/>
            <person name="Tsui H.-C.T."/>
            <person name="Winkler M.E."/>
        </authorList>
    </citation>
    <scope>NUCLEOTIDE SEQUENCE</scope>
</reference>
<name>A0A382SW01_9ZZZZ</name>
<proteinExistence type="predicted"/>
<dbReference type="EMBL" id="UINC01132037">
    <property type="protein sequence ID" value="SVD14099.1"/>
    <property type="molecule type" value="Genomic_DNA"/>
</dbReference>
<dbReference type="InterPro" id="IPR011990">
    <property type="entry name" value="TPR-like_helical_dom_sf"/>
</dbReference>
<organism evidence="1">
    <name type="scientific">marine metagenome</name>
    <dbReference type="NCBI Taxonomy" id="408172"/>
    <lineage>
        <taxon>unclassified sequences</taxon>
        <taxon>metagenomes</taxon>
        <taxon>ecological metagenomes</taxon>
    </lineage>
</organism>
<accession>A0A382SW01</accession>
<feature type="non-terminal residue" evidence="1">
    <location>
        <position position="117"/>
    </location>
</feature>
<dbReference type="SUPFAM" id="SSF48452">
    <property type="entry name" value="TPR-like"/>
    <property type="match status" value="1"/>
</dbReference>
<dbReference type="Gene3D" id="1.25.40.10">
    <property type="entry name" value="Tetratricopeptide repeat domain"/>
    <property type="match status" value="1"/>
</dbReference>
<dbReference type="InterPro" id="IPR019734">
    <property type="entry name" value="TPR_rpt"/>
</dbReference>
<evidence type="ECO:0000313" key="1">
    <source>
        <dbReference type="EMBL" id="SVD14099.1"/>
    </source>
</evidence>
<gene>
    <name evidence="1" type="ORF">METZ01_LOCUS366953</name>
</gene>